<comment type="caution">
    <text evidence="1">The sequence shown here is derived from an EMBL/GenBank/DDBJ whole genome shotgun (WGS) entry which is preliminary data.</text>
</comment>
<dbReference type="EMBL" id="LMTZ01000096">
    <property type="protein sequence ID" value="KST66457.1"/>
    <property type="molecule type" value="Genomic_DNA"/>
</dbReference>
<organism evidence="1 2">
    <name type="scientific">Mastigocoleus testarum BC008</name>
    <dbReference type="NCBI Taxonomy" id="371196"/>
    <lineage>
        <taxon>Bacteria</taxon>
        <taxon>Bacillati</taxon>
        <taxon>Cyanobacteriota</taxon>
        <taxon>Cyanophyceae</taxon>
        <taxon>Nostocales</taxon>
        <taxon>Hapalosiphonaceae</taxon>
        <taxon>Mastigocoleus</taxon>
    </lineage>
</organism>
<protein>
    <recommendedName>
        <fullName evidence="3">ABM domain-containing protein</fullName>
    </recommendedName>
</protein>
<evidence type="ECO:0008006" key="3">
    <source>
        <dbReference type="Google" id="ProtNLM"/>
    </source>
</evidence>
<gene>
    <name evidence="1" type="ORF">BC008_42765</name>
</gene>
<evidence type="ECO:0000313" key="2">
    <source>
        <dbReference type="Proteomes" id="UP000053372"/>
    </source>
</evidence>
<keyword evidence="2" id="KW-1185">Reference proteome</keyword>
<dbReference type="Proteomes" id="UP000053372">
    <property type="component" value="Unassembled WGS sequence"/>
</dbReference>
<reference evidence="1 2" key="1">
    <citation type="journal article" date="2015" name="Genome Announc.">
        <title>Draft Genome of the Euendolithic (true boring) Cyanobacterium Mastigocoleus testarum strain BC008.</title>
        <authorList>
            <person name="Guida B.S."/>
            <person name="Garcia-Pichel F."/>
        </authorList>
    </citation>
    <scope>NUCLEOTIDE SEQUENCE [LARGE SCALE GENOMIC DNA]</scope>
    <source>
        <strain evidence="1 2">BC008</strain>
    </source>
</reference>
<accession>A0A0V7ZPI3</accession>
<dbReference type="AlphaFoldDB" id="A0A0V7ZPI3"/>
<proteinExistence type="predicted"/>
<name>A0A0V7ZPI3_9CYAN</name>
<sequence>MYLTISVVKTRIHLATNEKTNFMSTKVVEIAKFKLRNGIADADFLVEDKKVHEMVIKQQPGYIKRTTVKSEDLEWVDLVWWNSLEEAQKAAKVIMADPQAKDWVDMMLTSAISLCHGAIISEFEQ</sequence>
<evidence type="ECO:0000313" key="1">
    <source>
        <dbReference type="EMBL" id="KST66457.1"/>
    </source>
</evidence>